<organism evidence="1">
    <name type="scientific">uncultured Sulfurovum sp</name>
    <dbReference type="NCBI Taxonomy" id="269237"/>
    <lineage>
        <taxon>Bacteria</taxon>
        <taxon>Pseudomonadati</taxon>
        <taxon>Campylobacterota</taxon>
        <taxon>Epsilonproteobacteria</taxon>
        <taxon>Campylobacterales</taxon>
        <taxon>Sulfurovaceae</taxon>
        <taxon>Sulfurovum</taxon>
        <taxon>environmental samples</taxon>
    </lineage>
</organism>
<gene>
    <name evidence="1" type="ORF">HELGO_WM402</name>
</gene>
<protein>
    <recommendedName>
        <fullName evidence="2">Indole-3-glycerol-phosphate synthase</fullName>
    </recommendedName>
</protein>
<dbReference type="EMBL" id="CACVAS010000107">
    <property type="protein sequence ID" value="CAA6818315.1"/>
    <property type="molecule type" value="Genomic_DNA"/>
</dbReference>
<evidence type="ECO:0008006" key="2">
    <source>
        <dbReference type="Google" id="ProtNLM"/>
    </source>
</evidence>
<name>A0A6S6TG52_9BACT</name>
<reference evidence="1" key="1">
    <citation type="submission" date="2020-01" db="EMBL/GenBank/DDBJ databases">
        <authorList>
            <person name="Meier V. D."/>
            <person name="Meier V D."/>
        </authorList>
    </citation>
    <scope>NUCLEOTIDE SEQUENCE</scope>
    <source>
        <strain evidence="1">HLG_WM_MAG_01</strain>
    </source>
</reference>
<proteinExistence type="predicted"/>
<evidence type="ECO:0000313" key="1">
    <source>
        <dbReference type="EMBL" id="CAA6818315.1"/>
    </source>
</evidence>
<sequence length="129" mass="14401">MIIIGHQWVESPKFHKVYTQAEIEKCATNEIALLEPLNQTHDQAKYCQDNAIPYAVIANTITDAVFANALGATYIVCKYDDATMLHPIAQEYLFDTNILVLLQECNTKEITKVARSGIDGIIFPEAIIS</sequence>
<accession>A0A6S6TG52</accession>
<dbReference type="AlphaFoldDB" id="A0A6S6TG52"/>